<dbReference type="RefSeq" id="WP_359789599.1">
    <property type="nucleotide sequence ID" value="NZ_JBEYBN010000021.1"/>
</dbReference>
<feature type="transmembrane region" description="Helical" evidence="6">
    <location>
        <begin position="172"/>
        <end position="190"/>
    </location>
</feature>
<keyword evidence="9" id="KW-1185">Reference proteome</keyword>
<feature type="transmembrane region" description="Helical" evidence="6">
    <location>
        <begin position="105"/>
        <end position="127"/>
    </location>
</feature>
<feature type="transmembrane region" description="Helical" evidence="6">
    <location>
        <begin position="264"/>
        <end position="285"/>
    </location>
</feature>
<feature type="transmembrane region" description="Helical" evidence="6">
    <location>
        <begin position="21"/>
        <end position="40"/>
    </location>
</feature>
<sequence length="433" mass="44658">MPGNENAAGNPWKTAALAGMASYLDAAALVTSGIAIGGYYAGPLRLGADAIGALLGLQTLAFAVGALFGGRLGDRFGRRKVFTLSLVLYAAGVLLLLVAADPALLYAGVVATGLAIGADLPVSLALVNEEAPAGRKGTMVVFSGMLWLAGIVAVLVLSSFMGVQGLTGGRILFAHLLVVAVAVLLLRLTLSESAEWTAARRAADARTTARSETVEFSRVRDLFRAPTRYALLATGLYYAAWNLGANTLGQFGTFLWTALAGGEVAQFSQLTLVGLPVGFAAGLLFMRVVDTPSRHTWFAAGSGLIVLAWALPALLGPGKVTLVAVMLISGLGNSFAGESVYKVWSQELFPTLLRATAQGVTMAFTRAVAGLAALGTPAFALGHPRPLFGALFCLALTAAVIGLIWVPRLPTTAGSEPMAPRTSASGTSRRTAV</sequence>
<organism evidence="8 9">
    <name type="scientific">Streptomyces olindensis</name>
    <dbReference type="NCBI Taxonomy" id="358823"/>
    <lineage>
        <taxon>Bacteria</taxon>
        <taxon>Bacillati</taxon>
        <taxon>Actinomycetota</taxon>
        <taxon>Actinomycetes</taxon>
        <taxon>Kitasatosporales</taxon>
        <taxon>Streptomycetaceae</taxon>
        <taxon>Streptomyces</taxon>
    </lineage>
</organism>
<dbReference type="InterPro" id="IPR011701">
    <property type="entry name" value="MFS"/>
</dbReference>
<reference evidence="8 9" key="1">
    <citation type="submission" date="2024-06" db="EMBL/GenBank/DDBJ databases">
        <title>The Natural Products Discovery Center: Release of the First 8490 Sequenced Strains for Exploring Actinobacteria Biosynthetic Diversity.</title>
        <authorList>
            <person name="Kalkreuter E."/>
            <person name="Kautsar S.A."/>
            <person name="Yang D."/>
            <person name="Bader C.D."/>
            <person name="Teijaro C.N."/>
            <person name="Fluegel L."/>
            <person name="Davis C.M."/>
            <person name="Simpson J.R."/>
            <person name="Lauterbach L."/>
            <person name="Steele A.D."/>
            <person name="Gui C."/>
            <person name="Meng S."/>
            <person name="Li G."/>
            <person name="Viehrig K."/>
            <person name="Ye F."/>
            <person name="Su P."/>
            <person name="Kiefer A.F."/>
            <person name="Nichols A."/>
            <person name="Cepeda A.J."/>
            <person name="Yan W."/>
            <person name="Fan B."/>
            <person name="Jiang Y."/>
            <person name="Adhikari A."/>
            <person name="Zheng C.-J."/>
            <person name="Schuster L."/>
            <person name="Cowan T.M."/>
            <person name="Smanski M.J."/>
            <person name="Chevrette M.G."/>
            <person name="De Carvalho L.P.S."/>
            <person name="Shen B."/>
        </authorList>
    </citation>
    <scope>NUCLEOTIDE SEQUENCE [LARGE SCALE GENOMIC DNA]</scope>
    <source>
        <strain evidence="8 9">NPDC019583</strain>
    </source>
</reference>
<feature type="transmembrane region" description="Helical" evidence="6">
    <location>
        <begin position="387"/>
        <end position="406"/>
    </location>
</feature>
<evidence type="ECO:0000256" key="1">
    <source>
        <dbReference type="ARBA" id="ARBA00004651"/>
    </source>
</evidence>
<dbReference type="Gene3D" id="1.20.1250.20">
    <property type="entry name" value="MFS general substrate transporter like domains"/>
    <property type="match status" value="1"/>
</dbReference>
<feature type="transmembrane region" description="Helical" evidence="6">
    <location>
        <begin position="81"/>
        <end position="99"/>
    </location>
</feature>
<dbReference type="Pfam" id="PF07690">
    <property type="entry name" value="MFS_1"/>
    <property type="match status" value="1"/>
</dbReference>
<feature type="compositionally biased region" description="Polar residues" evidence="5">
    <location>
        <begin position="422"/>
        <end position="433"/>
    </location>
</feature>
<evidence type="ECO:0000256" key="6">
    <source>
        <dbReference type="SAM" id="Phobius"/>
    </source>
</evidence>
<feature type="domain" description="Major facilitator superfamily (MFS) profile" evidence="7">
    <location>
        <begin position="11"/>
        <end position="410"/>
    </location>
</feature>
<dbReference type="EMBL" id="JBEYBN010000021">
    <property type="protein sequence ID" value="MEU2268119.1"/>
    <property type="molecule type" value="Genomic_DNA"/>
</dbReference>
<dbReference type="Proteomes" id="UP001550603">
    <property type="component" value="Unassembled WGS sequence"/>
</dbReference>
<comment type="caution">
    <text evidence="8">The sequence shown here is derived from an EMBL/GenBank/DDBJ whole genome shotgun (WGS) entry which is preliminary data.</text>
</comment>
<feature type="transmembrane region" description="Helical" evidence="6">
    <location>
        <begin position="227"/>
        <end position="244"/>
    </location>
</feature>
<name>A0ABV2XVX4_9ACTN</name>
<feature type="region of interest" description="Disordered" evidence="5">
    <location>
        <begin position="413"/>
        <end position="433"/>
    </location>
</feature>
<dbReference type="PANTHER" id="PTHR23508:SF10">
    <property type="entry name" value="CARBOXYLIC ACID TRANSPORTER PROTEIN HOMOLOG"/>
    <property type="match status" value="1"/>
</dbReference>
<feature type="transmembrane region" description="Helical" evidence="6">
    <location>
        <begin position="362"/>
        <end position="381"/>
    </location>
</feature>
<comment type="subcellular location">
    <subcellularLocation>
        <location evidence="1">Cell membrane</location>
        <topology evidence="1">Multi-pass membrane protein</topology>
    </subcellularLocation>
</comment>
<dbReference type="InterPro" id="IPR020846">
    <property type="entry name" value="MFS_dom"/>
</dbReference>
<dbReference type="SUPFAM" id="SSF103473">
    <property type="entry name" value="MFS general substrate transporter"/>
    <property type="match status" value="1"/>
</dbReference>
<evidence type="ECO:0000313" key="8">
    <source>
        <dbReference type="EMBL" id="MEU2268119.1"/>
    </source>
</evidence>
<feature type="transmembrane region" description="Helical" evidence="6">
    <location>
        <begin position="297"/>
        <end position="315"/>
    </location>
</feature>
<evidence type="ECO:0000313" key="9">
    <source>
        <dbReference type="Proteomes" id="UP001550603"/>
    </source>
</evidence>
<feature type="transmembrane region" description="Helical" evidence="6">
    <location>
        <begin position="139"/>
        <end position="160"/>
    </location>
</feature>
<evidence type="ECO:0000256" key="3">
    <source>
        <dbReference type="ARBA" id="ARBA00022989"/>
    </source>
</evidence>
<feature type="transmembrane region" description="Helical" evidence="6">
    <location>
        <begin position="46"/>
        <end position="69"/>
    </location>
</feature>
<evidence type="ECO:0000256" key="5">
    <source>
        <dbReference type="SAM" id="MobiDB-lite"/>
    </source>
</evidence>
<keyword evidence="4 6" id="KW-0472">Membrane</keyword>
<dbReference type="PROSITE" id="PS50850">
    <property type="entry name" value="MFS"/>
    <property type="match status" value="1"/>
</dbReference>
<dbReference type="PANTHER" id="PTHR23508">
    <property type="entry name" value="CARBOXYLIC ACID TRANSPORTER PROTEIN HOMOLOG"/>
    <property type="match status" value="1"/>
</dbReference>
<dbReference type="InterPro" id="IPR036259">
    <property type="entry name" value="MFS_trans_sf"/>
</dbReference>
<keyword evidence="2 6" id="KW-0812">Transmembrane</keyword>
<proteinExistence type="predicted"/>
<protein>
    <submittedName>
        <fullName evidence="8">MFS transporter</fullName>
    </submittedName>
</protein>
<gene>
    <name evidence="8" type="ORF">ABZ568_17240</name>
</gene>
<evidence type="ECO:0000259" key="7">
    <source>
        <dbReference type="PROSITE" id="PS50850"/>
    </source>
</evidence>
<accession>A0ABV2XVX4</accession>
<evidence type="ECO:0000256" key="2">
    <source>
        <dbReference type="ARBA" id="ARBA00022692"/>
    </source>
</evidence>
<evidence type="ECO:0000256" key="4">
    <source>
        <dbReference type="ARBA" id="ARBA00023136"/>
    </source>
</evidence>
<keyword evidence="3 6" id="KW-1133">Transmembrane helix</keyword>